<reference evidence="2" key="1">
    <citation type="journal article" date="2024" name="Front. Bioeng. Biotechnol.">
        <title>Genome-scale model development and genomic sequencing of the oleaginous clade Lipomyces.</title>
        <authorList>
            <person name="Czajka J.J."/>
            <person name="Han Y."/>
            <person name="Kim J."/>
            <person name="Mondo S.J."/>
            <person name="Hofstad B.A."/>
            <person name="Robles A."/>
            <person name="Haridas S."/>
            <person name="Riley R."/>
            <person name="LaButti K."/>
            <person name="Pangilinan J."/>
            <person name="Andreopoulos W."/>
            <person name="Lipzen A."/>
            <person name="Yan J."/>
            <person name="Wang M."/>
            <person name="Ng V."/>
            <person name="Grigoriev I.V."/>
            <person name="Spatafora J.W."/>
            <person name="Magnuson J.K."/>
            <person name="Baker S.E."/>
            <person name="Pomraning K.R."/>
        </authorList>
    </citation>
    <scope>NUCLEOTIDE SEQUENCE [LARGE SCALE GENOMIC DNA]</scope>
    <source>
        <strain evidence="2">CBS 10300</strain>
    </source>
</reference>
<keyword evidence="2" id="KW-1185">Reference proteome</keyword>
<evidence type="ECO:0000313" key="1">
    <source>
        <dbReference type="EMBL" id="KAK9322293.1"/>
    </source>
</evidence>
<comment type="caution">
    <text evidence="1">The sequence shown here is derived from an EMBL/GenBank/DDBJ whole genome shotgun (WGS) entry which is preliminary data.</text>
</comment>
<protein>
    <submittedName>
        <fullName evidence="1">Alcohol acetyltransferase</fullName>
    </submittedName>
</protein>
<name>A0ACC3TMD3_9ASCO</name>
<evidence type="ECO:0000313" key="2">
    <source>
        <dbReference type="Proteomes" id="UP001489719"/>
    </source>
</evidence>
<dbReference type="Proteomes" id="UP001489719">
    <property type="component" value="Unassembled WGS sequence"/>
</dbReference>
<proteinExistence type="predicted"/>
<sequence length="522" mass="58069">MTATEGVSEQGECDLGLTTESHYELVREGGHYETMHNLFHELGIQSNILVFATYSHCGTSTLTDSTLFKALRIVINHHPALGIIGVDKPSQKKTGNHRLWEARLNTINLKDCVEFVQYDGEGQGLQRVIEKSHNEWFSSEDKTRPWWKLVVVNSAHVLFVYHHMIGDGRSGYVFHRSLLAALNEIEALKTTDGISTDNGAFIVNVPATLPPAHPIALVQAQLSMLHAVYIFLWWTLIRLIFSNESFLFSDACFSNTYPTPLNPFPKDKRTVTRIESMQIDRTTKEKCVGACRIHNTTLTALLQTLIQVTLATDIYPKARLGFSRVAVDVRRYLKVKPGVDVMMNAASTFSSPQWLGRYREAGRDSKISAVNGAVPGVQLDIPLLWQLASENRAKLHNDVNKSKTALQDYLTIQLLGIDNEEFASQAFPNLGRISNNTFLVSNIGEFQAIKEELSAGWSIAHVEFSAAATKASCGTAGIVFNVASVEKGELVVNASYEEGVLRPETVRKVMIGVKERLKLLLE</sequence>
<organism evidence="1 2">
    <name type="scientific">Lipomyces orientalis</name>
    <dbReference type="NCBI Taxonomy" id="1233043"/>
    <lineage>
        <taxon>Eukaryota</taxon>
        <taxon>Fungi</taxon>
        <taxon>Dikarya</taxon>
        <taxon>Ascomycota</taxon>
        <taxon>Saccharomycotina</taxon>
        <taxon>Lipomycetes</taxon>
        <taxon>Lipomycetales</taxon>
        <taxon>Lipomycetaceae</taxon>
        <taxon>Lipomyces</taxon>
    </lineage>
</organism>
<accession>A0ACC3TMD3</accession>
<dbReference type="EMBL" id="MU970080">
    <property type="protein sequence ID" value="KAK9322293.1"/>
    <property type="molecule type" value="Genomic_DNA"/>
</dbReference>
<gene>
    <name evidence="1" type="ORF">V1517DRAFT_141112</name>
</gene>